<reference evidence="1" key="1">
    <citation type="submission" date="2021-05" db="EMBL/GenBank/DDBJ databases">
        <authorList>
            <person name="Pan Q."/>
            <person name="Jouanno E."/>
            <person name="Zahm M."/>
            <person name="Klopp C."/>
            <person name="Cabau C."/>
            <person name="Louis A."/>
            <person name="Berthelot C."/>
            <person name="Parey E."/>
            <person name="Roest Crollius H."/>
            <person name="Montfort J."/>
            <person name="Robinson-Rechavi M."/>
            <person name="Bouchez O."/>
            <person name="Lampietro C."/>
            <person name="Lopez Roques C."/>
            <person name="Donnadieu C."/>
            <person name="Postlethwait J."/>
            <person name="Bobe J."/>
            <person name="Dillon D."/>
            <person name="Chandos A."/>
            <person name="von Hippel F."/>
            <person name="Guiguen Y."/>
        </authorList>
    </citation>
    <scope>NUCLEOTIDE SEQUENCE</scope>
    <source>
        <strain evidence="1">YG-Jan2019</strain>
    </source>
</reference>
<proteinExistence type="predicted"/>
<sequence length="261" mass="27882">MMEKGSPVKLSVAELAGKFKGHPIPRPTAQDEAPKVLTSKCPLLIGRLQANLALSPTCLLTLPKSPRGNLPSVTFCPISPCSSQSPTRSNEEEEPITFDMPAEGTPLLSFNKSRARLSFKRRPPTRQHRQSCGEEGVVSRGGCVSPAETDGPQENGVEDRAFLNPGERLEGGEGPQGYLLPPSATLTDNRGNSEEAEPDKAPGTTEEMGEVAPIDQHEEEAAGEQTLGGSLASDSLEAMEEEGSCIRTEEPDIPPSENEQL</sequence>
<protein>
    <submittedName>
        <fullName evidence="1">Uncharacterized protein</fullName>
    </submittedName>
</protein>
<dbReference type="Proteomes" id="UP001157502">
    <property type="component" value="Chromosome 28"/>
</dbReference>
<accession>A0ACC2FFK0</accession>
<name>A0ACC2FFK0_DALPE</name>
<comment type="caution">
    <text evidence="1">The sequence shown here is derived from an EMBL/GenBank/DDBJ whole genome shotgun (WGS) entry which is preliminary data.</text>
</comment>
<dbReference type="EMBL" id="CM055755">
    <property type="protein sequence ID" value="KAJ7990173.1"/>
    <property type="molecule type" value="Genomic_DNA"/>
</dbReference>
<organism evidence="1 2">
    <name type="scientific">Dallia pectoralis</name>
    <name type="common">Alaska blackfish</name>
    <dbReference type="NCBI Taxonomy" id="75939"/>
    <lineage>
        <taxon>Eukaryota</taxon>
        <taxon>Metazoa</taxon>
        <taxon>Chordata</taxon>
        <taxon>Craniata</taxon>
        <taxon>Vertebrata</taxon>
        <taxon>Euteleostomi</taxon>
        <taxon>Actinopterygii</taxon>
        <taxon>Neopterygii</taxon>
        <taxon>Teleostei</taxon>
        <taxon>Protacanthopterygii</taxon>
        <taxon>Esociformes</taxon>
        <taxon>Umbridae</taxon>
        <taxon>Dallia</taxon>
    </lineage>
</organism>
<evidence type="ECO:0000313" key="2">
    <source>
        <dbReference type="Proteomes" id="UP001157502"/>
    </source>
</evidence>
<evidence type="ECO:0000313" key="1">
    <source>
        <dbReference type="EMBL" id="KAJ7990173.1"/>
    </source>
</evidence>
<gene>
    <name evidence="1" type="ORF">DPEC_G00297570</name>
</gene>
<keyword evidence="2" id="KW-1185">Reference proteome</keyword>